<dbReference type="EMBL" id="CAFW01000068">
    <property type="protein sequence ID" value="CCE54980.1"/>
    <property type="molecule type" value="Genomic_DNA"/>
</dbReference>
<dbReference type="AlphaFoldDB" id="G7HXR5"/>
<name>G7HXR5_9CORY</name>
<gene>
    <name evidence="1" type="ORF">CCAS_07285</name>
</gene>
<proteinExistence type="predicted"/>
<reference evidence="1 2" key="1">
    <citation type="journal article" date="2012" name="J. Bacteriol.">
        <title>Genome Sequence of Corynebacterium casei UCMA 3821, Isolated from a Smear-Ripened Cheese.</title>
        <authorList>
            <person name="Monnet C."/>
            <person name="Loux V."/>
            <person name="Bento P."/>
            <person name="Gibrat J.F."/>
            <person name="Straub C."/>
            <person name="Bonnarme P."/>
            <person name="Landaud S."/>
            <person name="Irlinger F."/>
        </authorList>
    </citation>
    <scope>NUCLEOTIDE SEQUENCE [LARGE SCALE GENOMIC DNA]</scope>
    <source>
        <strain evidence="1 2">UCMA 3821</strain>
    </source>
</reference>
<dbReference type="Proteomes" id="UP000004840">
    <property type="component" value="Unassembled WGS sequence"/>
</dbReference>
<comment type="caution">
    <text evidence="1">The sequence shown here is derived from an EMBL/GenBank/DDBJ whole genome shotgun (WGS) entry which is preliminary data.</text>
</comment>
<evidence type="ECO:0000313" key="1">
    <source>
        <dbReference type="EMBL" id="CCE54980.1"/>
    </source>
</evidence>
<organism evidence="1 2">
    <name type="scientific">Corynebacterium casei UCMA 3821</name>
    <dbReference type="NCBI Taxonomy" id="1110505"/>
    <lineage>
        <taxon>Bacteria</taxon>
        <taxon>Bacillati</taxon>
        <taxon>Actinomycetota</taxon>
        <taxon>Actinomycetes</taxon>
        <taxon>Mycobacteriales</taxon>
        <taxon>Corynebacteriaceae</taxon>
        <taxon>Corynebacterium</taxon>
    </lineage>
</organism>
<protein>
    <submittedName>
        <fullName evidence="1">Uncharacterized protein</fullName>
    </submittedName>
</protein>
<accession>G7HXR5</accession>
<sequence>MVDVPWQVVKPSFIRPSGKEVGVVASGRVGYVSYTHRSRNACADTSDERMLLAL</sequence>
<evidence type="ECO:0000313" key="2">
    <source>
        <dbReference type="Proteomes" id="UP000004840"/>
    </source>
</evidence>